<proteinExistence type="predicted"/>
<keyword evidence="1" id="KW-1133">Transmembrane helix</keyword>
<evidence type="ECO:0008006" key="4">
    <source>
        <dbReference type="Google" id="ProtNLM"/>
    </source>
</evidence>
<evidence type="ECO:0000256" key="1">
    <source>
        <dbReference type="SAM" id="Phobius"/>
    </source>
</evidence>
<keyword evidence="3" id="KW-1185">Reference proteome</keyword>
<accession>A0AAV7NMU4</accession>
<sequence>MESPYGKQEGFLMTGDDIPRRCFQVDRENKRNGNTASSFVNARRARSPSFLSTSSGTRIWVPSYGDRVLFFLVPRYGFGNPVIRIPVIFGAVYTGVGGVAFRSRFYM</sequence>
<dbReference type="Proteomes" id="UP001066276">
    <property type="component" value="Chromosome 8"/>
</dbReference>
<comment type="caution">
    <text evidence="2">The sequence shown here is derived from an EMBL/GenBank/DDBJ whole genome shotgun (WGS) entry which is preliminary data.</text>
</comment>
<dbReference type="EMBL" id="JANPWB010000012">
    <property type="protein sequence ID" value="KAJ1117256.1"/>
    <property type="molecule type" value="Genomic_DNA"/>
</dbReference>
<evidence type="ECO:0000313" key="3">
    <source>
        <dbReference type="Proteomes" id="UP001066276"/>
    </source>
</evidence>
<name>A0AAV7NMU4_PLEWA</name>
<organism evidence="2 3">
    <name type="scientific">Pleurodeles waltl</name>
    <name type="common">Iberian ribbed newt</name>
    <dbReference type="NCBI Taxonomy" id="8319"/>
    <lineage>
        <taxon>Eukaryota</taxon>
        <taxon>Metazoa</taxon>
        <taxon>Chordata</taxon>
        <taxon>Craniata</taxon>
        <taxon>Vertebrata</taxon>
        <taxon>Euteleostomi</taxon>
        <taxon>Amphibia</taxon>
        <taxon>Batrachia</taxon>
        <taxon>Caudata</taxon>
        <taxon>Salamandroidea</taxon>
        <taxon>Salamandridae</taxon>
        <taxon>Pleurodelinae</taxon>
        <taxon>Pleurodeles</taxon>
    </lineage>
</organism>
<feature type="transmembrane region" description="Helical" evidence="1">
    <location>
        <begin position="82"/>
        <end position="101"/>
    </location>
</feature>
<reference evidence="2" key="1">
    <citation type="journal article" date="2022" name="bioRxiv">
        <title>Sequencing and chromosome-scale assembly of the giantPleurodeles waltlgenome.</title>
        <authorList>
            <person name="Brown T."/>
            <person name="Elewa A."/>
            <person name="Iarovenko S."/>
            <person name="Subramanian E."/>
            <person name="Araus A.J."/>
            <person name="Petzold A."/>
            <person name="Susuki M."/>
            <person name="Suzuki K.-i.T."/>
            <person name="Hayashi T."/>
            <person name="Toyoda A."/>
            <person name="Oliveira C."/>
            <person name="Osipova E."/>
            <person name="Leigh N.D."/>
            <person name="Simon A."/>
            <person name="Yun M.H."/>
        </authorList>
    </citation>
    <scope>NUCLEOTIDE SEQUENCE</scope>
    <source>
        <strain evidence="2">20211129_DDA</strain>
        <tissue evidence="2">Liver</tissue>
    </source>
</reference>
<keyword evidence="1" id="KW-0812">Transmembrane</keyword>
<protein>
    <recommendedName>
        <fullName evidence="4">Transmembrane protein</fullName>
    </recommendedName>
</protein>
<keyword evidence="1" id="KW-0472">Membrane</keyword>
<evidence type="ECO:0000313" key="2">
    <source>
        <dbReference type="EMBL" id="KAJ1117256.1"/>
    </source>
</evidence>
<dbReference type="AlphaFoldDB" id="A0AAV7NMU4"/>
<gene>
    <name evidence="2" type="ORF">NDU88_005456</name>
</gene>